<dbReference type="InterPro" id="IPR011009">
    <property type="entry name" value="Kinase-like_dom_sf"/>
</dbReference>
<evidence type="ECO:0000313" key="2">
    <source>
        <dbReference type="EMBL" id="KAF5371783.1"/>
    </source>
</evidence>
<evidence type="ECO:0000259" key="1">
    <source>
        <dbReference type="PROSITE" id="PS50011"/>
    </source>
</evidence>
<dbReference type="OrthoDB" id="3250441at2759"/>
<proteinExistence type="predicted"/>
<accession>A0A8H5LW61</accession>
<organism evidence="2 3">
    <name type="scientific">Tetrapyrgos nigripes</name>
    <dbReference type="NCBI Taxonomy" id="182062"/>
    <lineage>
        <taxon>Eukaryota</taxon>
        <taxon>Fungi</taxon>
        <taxon>Dikarya</taxon>
        <taxon>Basidiomycota</taxon>
        <taxon>Agaricomycotina</taxon>
        <taxon>Agaricomycetes</taxon>
        <taxon>Agaricomycetidae</taxon>
        <taxon>Agaricales</taxon>
        <taxon>Marasmiineae</taxon>
        <taxon>Marasmiaceae</taxon>
        <taxon>Tetrapyrgos</taxon>
    </lineage>
</organism>
<keyword evidence="3" id="KW-1185">Reference proteome</keyword>
<protein>
    <recommendedName>
        <fullName evidence="1">Protein kinase domain-containing protein</fullName>
    </recommendedName>
</protein>
<evidence type="ECO:0000313" key="3">
    <source>
        <dbReference type="Proteomes" id="UP000559256"/>
    </source>
</evidence>
<dbReference type="Proteomes" id="UP000559256">
    <property type="component" value="Unassembled WGS sequence"/>
</dbReference>
<dbReference type="GO" id="GO:0005524">
    <property type="term" value="F:ATP binding"/>
    <property type="evidence" value="ECO:0007669"/>
    <property type="project" value="InterPro"/>
</dbReference>
<dbReference type="SUPFAM" id="SSF56112">
    <property type="entry name" value="Protein kinase-like (PK-like)"/>
    <property type="match status" value="1"/>
</dbReference>
<gene>
    <name evidence="2" type="ORF">D9758_003387</name>
</gene>
<dbReference type="Gene3D" id="1.10.510.10">
    <property type="entry name" value="Transferase(Phosphotransferase) domain 1"/>
    <property type="match status" value="1"/>
</dbReference>
<dbReference type="PROSITE" id="PS50011">
    <property type="entry name" value="PROTEIN_KINASE_DOM"/>
    <property type="match status" value="1"/>
</dbReference>
<dbReference type="EMBL" id="JAACJM010000007">
    <property type="protein sequence ID" value="KAF5371783.1"/>
    <property type="molecule type" value="Genomic_DNA"/>
</dbReference>
<dbReference type="AlphaFoldDB" id="A0A8H5LW61"/>
<comment type="caution">
    <text evidence="2">The sequence shown here is derived from an EMBL/GenBank/DDBJ whole genome shotgun (WGS) entry which is preliminary data.</text>
</comment>
<dbReference type="GO" id="GO:0004672">
    <property type="term" value="F:protein kinase activity"/>
    <property type="evidence" value="ECO:0007669"/>
    <property type="project" value="InterPro"/>
</dbReference>
<dbReference type="InterPro" id="IPR000719">
    <property type="entry name" value="Prot_kinase_dom"/>
</dbReference>
<name>A0A8H5LW61_9AGAR</name>
<reference evidence="2 3" key="1">
    <citation type="journal article" date="2020" name="ISME J.">
        <title>Uncovering the hidden diversity of litter-decomposition mechanisms in mushroom-forming fungi.</title>
        <authorList>
            <person name="Floudas D."/>
            <person name="Bentzer J."/>
            <person name="Ahren D."/>
            <person name="Johansson T."/>
            <person name="Persson P."/>
            <person name="Tunlid A."/>
        </authorList>
    </citation>
    <scope>NUCLEOTIDE SEQUENCE [LARGE SCALE GENOMIC DNA]</scope>
    <source>
        <strain evidence="2 3">CBS 291.85</strain>
    </source>
</reference>
<sequence length="502" mass="56227">MQPWSVRYPATLMVCPPTAFADLGLIHDLPDQALRGRVSMMQEHNAVMRRFALIASPSICAQNPDKCLNGDHSICAGRPVQYYGPLNALFDPHLATLSHKLDNLETVELTSDMVDFAGRLFSMSANLCSAENQRQVPVFELLREMFPGGSAKPGVYWPHSLIFELKNEKGSQGNPQVQAAVDYINIFCDNALSRHLWGRSNCPSVLLSLAGTELMISSVIFTDTVYLNTLYSEDLSGSFDMDKRVVRLARALQALKETFVGLSKFYTGLKTNPDPAPRGGSHLFPKPVRVEGPDDEVLLETLGLRFIKKLSRTGVQVVNAEEERAERQANMTHAIYVATSSGRCSSIPVGEVVVKFAERYNVEAHNILANANLAPKLYYHCAVLGGCTMIVMEHIQGKMALFWEIENRKMEKTVFQDIGRAINLLHENDIVFGDLRLPNIMVLQDNRAVLVDFDWAAKQGEGRYPSMLSRAIIWPQGVKEYGRMEKEHDVYMLNALRQFCKE</sequence>
<feature type="domain" description="Protein kinase" evidence="1">
    <location>
        <begin position="254"/>
        <end position="502"/>
    </location>
</feature>